<evidence type="ECO:0000313" key="1">
    <source>
        <dbReference type="Proteomes" id="UP000000437"/>
    </source>
</evidence>
<dbReference type="Proteomes" id="UP000000437">
    <property type="component" value="Chromosome 10"/>
</dbReference>
<dbReference type="GO" id="GO:0043565">
    <property type="term" value="F:sequence-specific DNA binding"/>
    <property type="evidence" value="ECO:0007669"/>
    <property type="project" value="InterPro"/>
</dbReference>
<proteinExistence type="predicted"/>
<name>A0A8M9QH55_DANRE</name>
<dbReference type="Gene3D" id="1.10.10.10">
    <property type="entry name" value="Winged helix-like DNA-binding domain superfamily/Winged helix DNA-binding domain"/>
    <property type="match status" value="1"/>
</dbReference>
<dbReference type="PANTHER" id="PTHR10015">
    <property type="entry name" value="HEAT SHOCK TRANSCRIPTION FACTOR"/>
    <property type="match status" value="1"/>
</dbReference>
<organism evidence="1 2">
    <name type="scientific">Danio rerio</name>
    <name type="common">Zebrafish</name>
    <name type="synonym">Brachydanio rerio</name>
    <dbReference type="NCBI Taxonomy" id="7955"/>
    <lineage>
        <taxon>Eukaryota</taxon>
        <taxon>Metazoa</taxon>
        <taxon>Chordata</taxon>
        <taxon>Craniata</taxon>
        <taxon>Vertebrata</taxon>
        <taxon>Euteleostomi</taxon>
        <taxon>Actinopterygii</taxon>
        <taxon>Neopterygii</taxon>
        <taxon>Teleostei</taxon>
        <taxon>Ostariophysi</taxon>
        <taxon>Cypriniformes</taxon>
        <taxon>Danionidae</taxon>
        <taxon>Danioninae</taxon>
        <taxon>Danio</taxon>
    </lineage>
</organism>
<dbReference type="InterPro" id="IPR036388">
    <property type="entry name" value="WH-like_DNA-bd_sf"/>
</dbReference>
<gene>
    <name evidence="2 3" type="primary">si:dkey-18a10.3</name>
</gene>
<dbReference type="AGR" id="ZFIN:ZDB-GENE-091204-174"/>
<dbReference type="InterPro" id="IPR036390">
    <property type="entry name" value="WH_DNA-bd_sf"/>
</dbReference>
<keyword evidence="2" id="KW-0346">Stress response</keyword>
<reference evidence="2" key="1">
    <citation type="submission" date="2025-08" db="UniProtKB">
        <authorList>
            <consortium name="RefSeq"/>
        </authorList>
    </citation>
    <scope>IDENTIFICATION</scope>
    <source>
        <strain evidence="2">Tuebingen</strain>
        <tissue evidence="2">Fibroblasts and whole tissue</tissue>
    </source>
</reference>
<dbReference type="SUPFAM" id="SSF46785">
    <property type="entry name" value="Winged helix' DNA-binding domain"/>
    <property type="match status" value="1"/>
</dbReference>
<sequence>MKNVPAFVSKLWTLVEAQATNHLICWSQDGCSFLVQDEQRFSKEVLPLYFKHSNMTSFVRQLNMYGFHKVMHVDSGLPKAESQINCVEFQHEDFQRDQPHLLGLIRRKVSVSRGAEEGGQMSQVIVQVRHFRGCQDSSDLKLTALCRDNESLWRELDTLRQNYQQQHKIIRKIIKFIINSVQLNGIKGCKRRLPMIDNSGEFHSAPKYARSFGVNSTLTTSCLQENPSLQELDVSSADVYSNGMIISDITDLLDPTPELNRGCMTECLPEILPTFSPPASPSMPSMDLALSFLDDPVVLESEETAQERNDVCDPLALIDSSLEAIRSCSPPSPPDLDNFSKILSPGCHISAAKVTESKQESQNEENTVTHQRSLQQHTDLQQEHCDDDDGEFLDILPSLLQLAQEASSLSFSNTILPLEIPFVI</sequence>
<protein>
    <submittedName>
        <fullName evidence="2">Heat shock factor protein 1</fullName>
    </submittedName>
</protein>
<dbReference type="GO" id="GO:0005634">
    <property type="term" value="C:nucleus"/>
    <property type="evidence" value="ECO:0007669"/>
    <property type="project" value="UniProtKB-SubCell"/>
</dbReference>
<keyword evidence="1" id="KW-1185">Reference proteome</keyword>
<evidence type="ECO:0000313" key="2">
    <source>
        <dbReference type="RefSeq" id="XP_021335081.2"/>
    </source>
</evidence>
<dbReference type="PROSITE" id="PS00434">
    <property type="entry name" value="HSF_DOMAIN"/>
    <property type="match status" value="1"/>
</dbReference>
<evidence type="ECO:0000313" key="3">
    <source>
        <dbReference type="ZFIN" id="ZDB-GENE-091204-174"/>
    </source>
</evidence>
<dbReference type="PRINTS" id="PR00056">
    <property type="entry name" value="HSFDOMAIN"/>
</dbReference>
<dbReference type="OrthoDB" id="60033at2759"/>
<accession>A0A8M9QH55</accession>
<dbReference type="Pfam" id="PF00447">
    <property type="entry name" value="HSF_DNA-bind"/>
    <property type="match status" value="1"/>
</dbReference>
<dbReference type="PANTHER" id="PTHR10015:SF457">
    <property type="entry name" value="HEAT SHOCK FACTOR PROTEIN 1-LIKE"/>
    <property type="match status" value="1"/>
</dbReference>
<dbReference type="KEGG" id="dre:792628"/>
<dbReference type="InterPro" id="IPR000232">
    <property type="entry name" value="HSF_DNA-bd"/>
</dbReference>
<dbReference type="FunFam" id="1.10.10.10:FF:000027">
    <property type="entry name" value="Heat shock transcription factor 1"/>
    <property type="match status" value="1"/>
</dbReference>
<dbReference type="ZFIN" id="ZDB-GENE-091204-174">
    <property type="gene designation" value="si:dkey-18a10.3"/>
</dbReference>
<dbReference type="SMART" id="SM00415">
    <property type="entry name" value="HSF"/>
    <property type="match status" value="1"/>
</dbReference>
<dbReference type="RefSeq" id="XP_021335081.2">
    <property type="nucleotide sequence ID" value="XM_021479406.3"/>
</dbReference>
<dbReference type="GO" id="GO:0003700">
    <property type="term" value="F:DNA-binding transcription factor activity"/>
    <property type="evidence" value="ECO:0007669"/>
    <property type="project" value="InterPro"/>
</dbReference>